<dbReference type="EMBL" id="CP029463">
    <property type="protein sequence ID" value="AWM13820.1"/>
    <property type="molecule type" value="Genomic_DNA"/>
</dbReference>
<gene>
    <name evidence="2" type="ORF">DI487_08055</name>
</gene>
<dbReference type="KEGG" id="fse:DI487_08055"/>
<proteinExistence type="predicted"/>
<dbReference type="Pfam" id="PF01569">
    <property type="entry name" value="PAP2"/>
    <property type="match status" value="1"/>
</dbReference>
<name>A0A2U8QUE1_9FLAO</name>
<dbReference type="InterPro" id="IPR000326">
    <property type="entry name" value="PAP2/HPO"/>
</dbReference>
<accession>A0A2U8QUE1</accession>
<dbReference type="AlphaFoldDB" id="A0A2U8QUE1"/>
<dbReference type="InterPro" id="IPR036938">
    <property type="entry name" value="PAP2/HPO_sf"/>
</dbReference>
<protein>
    <recommendedName>
        <fullName evidence="1">Phosphatidic acid phosphatase type 2/haloperoxidase domain-containing protein</fullName>
    </recommendedName>
</protein>
<organism evidence="2 3">
    <name type="scientific">Flavobacterium sediminis</name>
    <dbReference type="NCBI Taxonomy" id="2201181"/>
    <lineage>
        <taxon>Bacteria</taxon>
        <taxon>Pseudomonadati</taxon>
        <taxon>Bacteroidota</taxon>
        <taxon>Flavobacteriia</taxon>
        <taxon>Flavobacteriales</taxon>
        <taxon>Flavobacteriaceae</taxon>
        <taxon>Flavobacterium</taxon>
    </lineage>
</organism>
<evidence type="ECO:0000259" key="1">
    <source>
        <dbReference type="Pfam" id="PF01569"/>
    </source>
</evidence>
<dbReference type="RefSeq" id="WP_109569187.1">
    <property type="nucleotide sequence ID" value="NZ_CP029463.1"/>
</dbReference>
<evidence type="ECO:0000313" key="3">
    <source>
        <dbReference type="Proteomes" id="UP000245429"/>
    </source>
</evidence>
<sequence>MNTLDLFFKNNIIPLVILLTSGSSLSQEINLSQNYVINDSITYTYTQPHFFELFKYLPKDLYEFGKYTVQKENLLWTSAAVGSTLVLLPLDQNLTDNAQEIGKSLNLYEDVRYTRVLGIELIPKDINGAIYYLGNSLTPMLLSGSFYVAGKINNDYRALNVSSELVEVVMASGISTQILKRITGRQSPSAAIKSGNPGGHWTPFPSFKAYQSNTPNYDAMPSGHMTTFIASLTLIAVNYPEIKWIRPVGYSLAGIMGFQMMSTRVHWASDYPFALLMGYVIGKNAANRRIKKTVHKNTVGINSTESKFKMDFSFLYTSEYKTAGITILF</sequence>
<dbReference type="SUPFAM" id="SSF48317">
    <property type="entry name" value="Acid phosphatase/Vanadium-dependent haloperoxidase"/>
    <property type="match status" value="1"/>
</dbReference>
<dbReference type="Gene3D" id="1.20.144.10">
    <property type="entry name" value="Phosphatidic acid phosphatase type 2/haloperoxidase"/>
    <property type="match status" value="1"/>
</dbReference>
<keyword evidence="3" id="KW-1185">Reference proteome</keyword>
<dbReference type="Proteomes" id="UP000245429">
    <property type="component" value="Chromosome"/>
</dbReference>
<evidence type="ECO:0000313" key="2">
    <source>
        <dbReference type="EMBL" id="AWM13820.1"/>
    </source>
</evidence>
<reference evidence="2 3" key="1">
    <citation type="submission" date="2018-05" db="EMBL/GenBank/DDBJ databases">
        <title>Flavobacterium sp. MEBiC07310.</title>
        <authorList>
            <person name="Baek K."/>
        </authorList>
    </citation>
    <scope>NUCLEOTIDE SEQUENCE [LARGE SCALE GENOMIC DNA]</scope>
    <source>
        <strain evidence="2 3">MEBiC07310</strain>
    </source>
</reference>
<dbReference type="OrthoDB" id="1429467at2"/>
<feature type="domain" description="Phosphatidic acid phosphatase type 2/haloperoxidase" evidence="1">
    <location>
        <begin position="165"/>
        <end position="282"/>
    </location>
</feature>